<dbReference type="Pfam" id="PF02518">
    <property type="entry name" value="HATPase_c"/>
    <property type="match status" value="1"/>
</dbReference>
<evidence type="ECO:0000256" key="2">
    <source>
        <dbReference type="ARBA" id="ARBA00022643"/>
    </source>
</evidence>
<keyword evidence="2" id="KW-0288">FMN</keyword>
<dbReference type="InterPro" id="IPR000014">
    <property type="entry name" value="PAS"/>
</dbReference>
<dbReference type="PANTHER" id="PTHR47429">
    <property type="entry name" value="PROTEIN TWIN LOV 1"/>
    <property type="match status" value="1"/>
</dbReference>
<keyword evidence="1" id="KW-0285">Flavoprotein</keyword>
<name>A0A8J7YC45_9EURY</name>
<dbReference type="NCBIfam" id="TIGR00229">
    <property type="entry name" value="sensory_box"/>
    <property type="match status" value="2"/>
</dbReference>
<dbReference type="AlphaFoldDB" id="A0A8J7YC45"/>
<evidence type="ECO:0000259" key="6">
    <source>
        <dbReference type="PROSITE" id="PS50112"/>
    </source>
</evidence>
<evidence type="ECO:0000256" key="1">
    <source>
        <dbReference type="ARBA" id="ARBA00022630"/>
    </source>
</evidence>
<dbReference type="Gene3D" id="3.30.565.10">
    <property type="entry name" value="Histidine kinase-like ATPase, C-terminal domain"/>
    <property type="match status" value="1"/>
</dbReference>
<feature type="modified residue" description="4-aspartylphosphate" evidence="4">
    <location>
        <position position="61"/>
    </location>
</feature>
<feature type="domain" description="PAS" evidence="6">
    <location>
        <begin position="135"/>
        <end position="207"/>
    </location>
</feature>
<dbReference type="SMART" id="SM00091">
    <property type="entry name" value="PAS"/>
    <property type="match status" value="2"/>
</dbReference>
<evidence type="ECO:0000259" key="5">
    <source>
        <dbReference type="PROSITE" id="PS50110"/>
    </source>
</evidence>
<proteinExistence type="predicted"/>
<keyword evidence="9" id="KW-1185">Reference proteome</keyword>
<dbReference type="Pfam" id="PF00989">
    <property type="entry name" value="PAS"/>
    <property type="match status" value="1"/>
</dbReference>
<evidence type="ECO:0000259" key="7">
    <source>
        <dbReference type="PROSITE" id="PS50113"/>
    </source>
</evidence>
<feature type="domain" description="PAS" evidence="6">
    <location>
        <begin position="258"/>
        <end position="328"/>
    </location>
</feature>
<dbReference type="InterPro" id="IPR035965">
    <property type="entry name" value="PAS-like_dom_sf"/>
</dbReference>
<dbReference type="SUPFAM" id="SSF55785">
    <property type="entry name" value="PYP-like sensor domain (PAS domain)"/>
    <property type="match status" value="2"/>
</dbReference>
<evidence type="ECO:0000313" key="9">
    <source>
        <dbReference type="Proteomes" id="UP000783863"/>
    </source>
</evidence>
<dbReference type="EMBL" id="RKLQ01000001">
    <property type="protein sequence ID" value="MBX0303200.1"/>
    <property type="molecule type" value="Genomic_DNA"/>
</dbReference>
<evidence type="ECO:0000256" key="4">
    <source>
        <dbReference type="PROSITE-ProRule" id="PRU00169"/>
    </source>
</evidence>
<comment type="caution">
    <text evidence="8">The sequence shown here is derived from an EMBL/GenBank/DDBJ whole genome shotgun (WGS) entry which is preliminary data.</text>
</comment>
<dbReference type="InterPro" id="IPR013767">
    <property type="entry name" value="PAS_fold"/>
</dbReference>
<organism evidence="8 9">
    <name type="scientific">Haloarcula salinisoli</name>
    <dbReference type="NCBI Taxonomy" id="2487746"/>
    <lineage>
        <taxon>Archaea</taxon>
        <taxon>Methanobacteriati</taxon>
        <taxon>Methanobacteriota</taxon>
        <taxon>Stenosarchaea group</taxon>
        <taxon>Halobacteria</taxon>
        <taxon>Halobacteriales</taxon>
        <taxon>Haloarculaceae</taxon>
        <taxon>Haloarcula</taxon>
    </lineage>
</organism>
<feature type="domain" description="Response regulatory" evidence="5">
    <location>
        <begin position="18"/>
        <end position="127"/>
    </location>
</feature>
<dbReference type="SUPFAM" id="SSF55874">
    <property type="entry name" value="ATPase domain of HSP90 chaperone/DNA topoisomerase II/histidine kinase"/>
    <property type="match status" value="1"/>
</dbReference>
<dbReference type="PROSITE" id="PS50110">
    <property type="entry name" value="RESPONSE_REGULATORY"/>
    <property type="match status" value="1"/>
</dbReference>
<dbReference type="InterPro" id="IPR003594">
    <property type="entry name" value="HATPase_dom"/>
</dbReference>
<dbReference type="GO" id="GO:0006355">
    <property type="term" value="P:regulation of DNA-templated transcription"/>
    <property type="evidence" value="ECO:0007669"/>
    <property type="project" value="InterPro"/>
</dbReference>
<sequence length="596" mass="66260">MFDSSFQGPESLLNSSPRVLLHVGNPRDQALLSEQLHSVDLEVVTVEQSEPLPQFDLCVADTTSFPRIVDTIEERRSELGSVRLPVLLVLGPSDSEQAARPYWDSIDDVLAVPTSKQIFRHRISTLLRSRTQSEQLALFARAMDDAKTGISIADADGDQELRYVNDAFLEMTGYDRSETLGRNCRFLQGPDTEDEPVREIRRAIDEERPVAVLLRNYRKNGEMFWNALEISPVYGEGEVTHFVGFQEDVTERVERTQTLQRYEEIVNAAGDPIYALDSDLQFTLVNEAVTAFSQQTEAEILGSHVETVFGEDHAEVLGAAVLNLAESGREEMTIGTVVEDEDGRHRRFQTTVAVLPTAEFEGVVCVSRDITEDRERESRLSVLDRVLRHNLRNKLLVMLAQVDRINERSEDGEIVDAATTIERAGEELLELAETARGFKRTIDPAEDDAVGPVDVGEETGHAVEEVRIEHDGVRIVADIPESLWARAHDSYELAMGELLKRAATAGADVEVVVEMAADTEDGTVSIYVCHDGDRLEAVELDALNSGIEDELQHTQGLGLWFVRWMATNSGGTFSISETDRGTEVELTLPLAEVPSE</sequence>
<evidence type="ECO:0000256" key="3">
    <source>
        <dbReference type="ARBA" id="ARBA00022991"/>
    </source>
</evidence>
<gene>
    <name evidence="8" type="ORF">EGD98_05880</name>
</gene>
<dbReference type="SMART" id="SM00086">
    <property type="entry name" value="PAC"/>
    <property type="match status" value="2"/>
</dbReference>
<dbReference type="InterPro" id="IPR000700">
    <property type="entry name" value="PAS-assoc_C"/>
</dbReference>
<reference evidence="8" key="1">
    <citation type="submission" date="2021-06" db="EMBL/GenBank/DDBJ databases">
        <title>Halomicroarcula sp. F24A a new haloarchaeum isolated from saline soil.</title>
        <authorList>
            <person name="Duran-Viseras A."/>
            <person name="Sanchez-Porro C."/>
            <person name="Ventosa A."/>
        </authorList>
    </citation>
    <scope>NUCLEOTIDE SEQUENCE</scope>
    <source>
        <strain evidence="8">F24A</strain>
    </source>
</reference>
<dbReference type="GO" id="GO:0000160">
    <property type="term" value="P:phosphorelay signal transduction system"/>
    <property type="evidence" value="ECO:0007669"/>
    <property type="project" value="InterPro"/>
</dbReference>
<protein>
    <submittedName>
        <fullName evidence="8">PAS domain S-box protein</fullName>
    </submittedName>
</protein>
<dbReference type="RefSeq" id="WP_220587417.1">
    <property type="nucleotide sequence ID" value="NZ_RKLQ01000001.1"/>
</dbReference>
<evidence type="ECO:0000313" key="8">
    <source>
        <dbReference type="EMBL" id="MBX0303200.1"/>
    </source>
</evidence>
<feature type="domain" description="PAC" evidence="7">
    <location>
        <begin position="208"/>
        <end position="261"/>
    </location>
</feature>
<dbReference type="Pfam" id="PF13426">
    <property type="entry name" value="PAS_9"/>
    <property type="match status" value="1"/>
</dbReference>
<dbReference type="Proteomes" id="UP000783863">
    <property type="component" value="Unassembled WGS sequence"/>
</dbReference>
<dbReference type="InterPro" id="IPR001610">
    <property type="entry name" value="PAC"/>
</dbReference>
<dbReference type="InterPro" id="IPR036890">
    <property type="entry name" value="HATPase_C_sf"/>
</dbReference>
<dbReference type="CDD" id="cd00130">
    <property type="entry name" value="PAS"/>
    <property type="match status" value="2"/>
</dbReference>
<keyword evidence="4" id="KW-0597">Phosphoprotein</keyword>
<accession>A0A8J7YC45</accession>
<dbReference type="PANTHER" id="PTHR47429:SF2">
    <property type="entry name" value="PROTEIN TWIN LOV 1"/>
    <property type="match status" value="1"/>
</dbReference>
<dbReference type="PROSITE" id="PS50113">
    <property type="entry name" value="PAC"/>
    <property type="match status" value="1"/>
</dbReference>
<dbReference type="InterPro" id="IPR001789">
    <property type="entry name" value="Sig_transdc_resp-reg_receiver"/>
</dbReference>
<dbReference type="PROSITE" id="PS50112">
    <property type="entry name" value="PAS"/>
    <property type="match status" value="2"/>
</dbReference>
<dbReference type="Gene3D" id="3.30.450.20">
    <property type="entry name" value="PAS domain"/>
    <property type="match status" value="2"/>
</dbReference>
<keyword evidence="3" id="KW-0157">Chromophore</keyword>